<reference evidence="8" key="1">
    <citation type="submission" date="2014-12" db="EMBL/GenBank/DDBJ databases">
        <title>Insight into the proteome of Arion vulgaris.</title>
        <authorList>
            <person name="Aradska J."/>
            <person name="Bulat T."/>
            <person name="Smidak R."/>
            <person name="Sarate P."/>
            <person name="Gangsoo J."/>
            <person name="Sialana F."/>
            <person name="Bilban M."/>
            <person name="Lubec G."/>
        </authorList>
    </citation>
    <scope>NUCLEOTIDE SEQUENCE</scope>
    <source>
        <tissue evidence="8">Skin</tissue>
    </source>
</reference>
<dbReference type="GO" id="GO:0005634">
    <property type="term" value="C:nucleus"/>
    <property type="evidence" value="ECO:0007669"/>
    <property type="project" value="InterPro"/>
</dbReference>
<feature type="domain" description="KHDC4/BBP-like KH-domain type I" evidence="6">
    <location>
        <begin position="195"/>
        <end position="269"/>
    </location>
</feature>
<feature type="non-terminal residue" evidence="8">
    <location>
        <position position="1"/>
    </location>
</feature>
<dbReference type="Gene3D" id="3.30.1370.10">
    <property type="entry name" value="K Homology domain, type 1"/>
    <property type="match status" value="2"/>
</dbReference>
<evidence type="ECO:0000256" key="3">
    <source>
        <dbReference type="ARBA" id="ARBA00030267"/>
    </source>
</evidence>
<dbReference type="AlphaFoldDB" id="A0A0B7BRI5"/>
<dbReference type="Pfam" id="PF22675">
    <property type="entry name" value="KH-I_KHDC4-BBP"/>
    <property type="match status" value="1"/>
</dbReference>
<dbReference type="CDD" id="cd22385">
    <property type="entry name" value="KH-I_KHDC4_rpt1"/>
    <property type="match status" value="1"/>
</dbReference>
<name>A0A0B7BRI5_9EUPU</name>
<dbReference type="FunFam" id="3.30.1370.10:FF:000037">
    <property type="entry name" value="KH domain protein"/>
    <property type="match status" value="1"/>
</dbReference>
<gene>
    <name evidence="8" type="primary">ORF204678</name>
</gene>
<dbReference type="InterPro" id="IPR047890">
    <property type="entry name" value="KHDC4_KH-I_first"/>
</dbReference>
<dbReference type="InterPro" id="IPR055256">
    <property type="entry name" value="KH_1_KHDC4/BBP-like"/>
</dbReference>
<evidence type="ECO:0000256" key="5">
    <source>
        <dbReference type="SAM" id="MobiDB-lite"/>
    </source>
</evidence>
<evidence type="ECO:0000256" key="2">
    <source>
        <dbReference type="ARBA" id="ARBA00017795"/>
    </source>
</evidence>
<feature type="domain" description="ATP-dependent RNA helicase PRP5/DDX46/KHDC4 KH" evidence="7">
    <location>
        <begin position="31"/>
        <end position="111"/>
    </location>
</feature>
<sequence>LIAKGMLKPNQIHSGTNIITKKSGGPNSLVVAEVEINNLTTPCRNTLTRGTTQEEISKASGAAVTTRGRYMSLDEKDRNPRDRCLFLNVQAATKESVDVAVQKINEIIKSMCGDRVDQKSRNTNSNRGGRMRSPFRMNMGNNRFHFRGQQPPPLMSLPTPPAPPPLVHQMPPLSQPVPQTVTIVQENLYIGLEHAPPNFDTKNKILGPGGSYLHHIHVETGAHVSLRGRGSGCLDINGADSTEPMHVHIEHGSFFGLHEAKKLSENLIQTVQQSYVSFQQALAAMPASIPTGLITGLPQQSPFMETQLAASQPGLATLSALTEQSLQAMHGHVQALCPPTMLLPPGSVANQLPPMHQALSNTSTCPAMVLPSNLSLTPVPLVSTMPISAASILPQQQAHLELGGQQPMIISQQPQQAQTITQVSLQQLVHGPPPGPQHIPTALSTQYGAYTHVQPTMQLVSQTSLAPPTLIHQQGPPIITQHPQSGHHILAPQPGPSISLSAPTSLVYTMTSSGPYYTTPKIDDEPKRRFTEEKDDKIPENLLGYQHGPPHLVNLVQSSPPPQSMPPPISQGLIAHPGAQLLQSSHGIFHVSHMPPEQGQFAHLGGQTILQAAQQLLPPPDGQQMIVPPPGYPYHPGLPPPPHLLGPPPPGPSHSPSQQMMRSQTMDNRPPSSGYPMSGCATMMPPPLPPSTVTCQTGEGRREEDPRTMSLSKSPEATWDMVSRRRASPSPVEPDKKKMRGMSKNKHNPQKEADQEIQELIQLRDVGEEIDIKHHPASPQYQGQPLRYPSMPSDPNLPPACQESSVPHQMRQLTQPIQTNLPPGHHVVHQLDPNLPPHVHITHPHMHMEESRPEAQILIEHTGPAGTPIHITHHGPIHLEHTLAGPPPRQVLIEHPATQTIQIEHHGTPMSAPPGHVDHVHLSDVQQTVPQEIYEFDVGGQQVPQSVPQFHQTFEHIALSQAKQPGEQLLPPGSAVIVSSTQHFPHYSVAISSAAPPPPVSYALQTSTPFSVHSQQMSQHLQRLPLSQHISVPPPSYSIGLPQTATPHFEAHFGSMQPGHPQSLQGHILQQTQQPPPSPTPPVSQSHYQHHPQGISYWVSQA</sequence>
<organism evidence="8">
    <name type="scientific">Arion vulgaris</name>
    <dbReference type="NCBI Taxonomy" id="1028688"/>
    <lineage>
        <taxon>Eukaryota</taxon>
        <taxon>Metazoa</taxon>
        <taxon>Spiralia</taxon>
        <taxon>Lophotrochozoa</taxon>
        <taxon>Mollusca</taxon>
        <taxon>Gastropoda</taxon>
        <taxon>Heterobranchia</taxon>
        <taxon>Euthyneura</taxon>
        <taxon>Panpulmonata</taxon>
        <taxon>Eupulmonata</taxon>
        <taxon>Stylommatophora</taxon>
        <taxon>Helicina</taxon>
        <taxon>Arionoidea</taxon>
        <taxon>Arionidae</taxon>
        <taxon>Arion</taxon>
    </lineage>
</organism>
<evidence type="ECO:0000313" key="8">
    <source>
        <dbReference type="EMBL" id="CEK94951.1"/>
    </source>
</evidence>
<protein>
    <recommendedName>
        <fullName evidence="2">KH homology domain-containing protein 4</fullName>
    </recommendedName>
    <alternativeName>
        <fullName evidence="3">Brings lots of money 7</fullName>
    </alternativeName>
</protein>
<feature type="compositionally biased region" description="Pro residues" evidence="5">
    <location>
        <begin position="636"/>
        <end position="653"/>
    </location>
</feature>
<proteinExistence type="inferred from homology"/>
<dbReference type="PANTHER" id="PTHR15744:SF0">
    <property type="entry name" value="KH HOMOLOGY DOMAIN-CONTAINING PROTEIN 4"/>
    <property type="match status" value="1"/>
</dbReference>
<comment type="similarity">
    <text evidence="1">Belongs to the KHDC4 family.</text>
</comment>
<evidence type="ECO:0000259" key="7">
    <source>
        <dbReference type="Pfam" id="PF23469"/>
    </source>
</evidence>
<dbReference type="CDD" id="cd22386">
    <property type="entry name" value="KH-I_KHDC4_rpt2"/>
    <property type="match status" value="1"/>
</dbReference>
<feature type="region of interest" description="Disordered" evidence="5">
    <location>
        <begin position="693"/>
        <end position="755"/>
    </location>
</feature>
<dbReference type="SUPFAM" id="SSF54791">
    <property type="entry name" value="Eukaryotic type KH-domain (KH-domain type I)"/>
    <property type="match status" value="1"/>
</dbReference>
<dbReference type="PANTHER" id="PTHR15744">
    <property type="entry name" value="BLOM7"/>
    <property type="match status" value="1"/>
</dbReference>
<accession>A0A0B7BRI5</accession>
<dbReference type="Pfam" id="PF23469">
    <property type="entry name" value="KH_12"/>
    <property type="match status" value="1"/>
</dbReference>
<dbReference type="InterPro" id="IPR031121">
    <property type="entry name" value="RIK/BLOM7"/>
</dbReference>
<evidence type="ECO:0000256" key="1">
    <source>
        <dbReference type="ARBA" id="ARBA00006093"/>
    </source>
</evidence>
<dbReference type="InterPro" id="IPR036612">
    <property type="entry name" value="KH_dom_type_1_sf"/>
</dbReference>
<feature type="compositionally biased region" description="Basic residues" evidence="5">
    <location>
        <begin position="737"/>
        <end position="748"/>
    </location>
</feature>
<dbReference type="InterPro" id="IPR047889">
    <property type="entry name" value="KHDC4_KH-I_second"/>
</dbReference>
<feature type="region of interest" description="Disordered" evidence="5">
    <location>
        <begin position="636"/>
        <end position="673"/>
    </location>
</feature>
<evidence type="ECO:0000259" key="6">
    <source>
        <dbReference type="Pfam" id="PF22675"/>
    </source>
</evidence>
<feature type="region of interest" description="Disordered" evidence="5">
    <location>
        <begin position="117"/>
        <end position="136"/>
    </location>
</feature>
<dbReference type="GO" id="GO:0003723">
    <property type="term" value="F:RNA binding"/>
    <property type="evidence" value="ECO:0007669"/>
    <property type="project" value="InterPro"/>
</dbReference>
<evidence type="ECO:0000256" key="4">
    <source>
        <dbReference type="ARBA" id="ARBA00045732"/>
    </source>
</evidence>
<feature type="region of interest" description="Disordered" evidence="5">
    <location>
        <begin position="1068"/>
        <end position="1090"/>
    </location>
</feature>
<dbReference type="InterPro" id="IPR056149">
    <property type="entry name" value="PRP5/DDX46/KHDC4_KH"/>
</dbReference>
<comment type="function">
    <text evidence="4">RNA-binding protein involved in pre-mRNA splicing. Interacts with the PRP19C/Prp19 complex/NTC/Nineteen complex which is part of the spliceosome. Involved in regulating splice site selection. Binds preferentially RNA with A/C rich sequences and poly-C stretches.</text>
</comment>
<dbReference type="EMBL" id="HACG01048086">
    <property type="protein sequence ID" value="CEK94951.1"/>
    <property type="molecule type" value="Transcribed_RNA"/>
</dbReference>
<feature type="compositionally biased region" description="Polar residues" evidence="5">
    <location>
        <begin position="658"/>
        <end position="671"/>
    </location>
</feature>